<keyword evidence="4" id="KW-1015">Disulfide bond</keyword>
<dbReference type="Pfam" id="PF01607">
    <property type="entry name" value="CBM_14"/>
    <property type="match status" value="3"/>
</dbReference>
<dbReference type="InterPro" id="IPR051940">
    <property type="entry name" value="Chitin_bind-dev_reg"/>
</dbReference>
<feature type="domain" description="Chitin-binding type-2" evidence="8">
    <location>
        <begin position="159"/>
        <end position="220"/>
    </location>
</feature>
<protein>
    <recommendedName>
        <fullName evidence="8">Chitin-binding type-2 domain-containing protein</fullName>
    </recommendedName>
</protein>
<keyword evidence="1" id="KW-0147">Chitin-binding</keyword>
<evidence type="ECO:0000256" key="1">
    <source>
        <dbReference type="ARBA" id="ARBA00022669"/>
    </source>
</evidence>
<sequence length="742" mass="83809">MKGFLSVTLTFAALVFAQGGVLVEDAPACPNPEGVHAYPHPESCNLFFLCTNGTLTVEQCENGLLFDGKGSIHNHCNYNWAAQCGDRKADLTPISTPGCEYQFGLYPDGPDCSVHYIKCVHGEPLPHQCEPGLVYDEKIHGCNWPDLLIEKCNPEAVVGFKCPTKVPSHTAAARFWPYPRFSVPGDCHRYITCVNGFPRLIGCGDGTLFDETTLTCEEPEIQIFTSSVILLTTIWLGLVQSANMDYRYKPRGPPRPPRQPPLPHYFKKWEQNRPSRNTVRPPRPIIPLEHIPPNFLQPQIPALLGHSILKSPIPVRNIWQNQNQIHHQQFQLQQPAPVKVKKEQPFQFSQQIKNIPEYDYQIQTNTIPTHSFPIKQVGEKGPIHTIPAPNLSPADRPAIIEEQKRPTYSYVQQTQQLPTVPNSHAYQVTESNDHVKNAQKNLREQVYFSNAQTHNYKQQAFSGAPETPSYSPNVQDQQTDIALTQQEIYQLINAHLTQKQQEPQQLYGNYDAPIVPQALVQQPMNHHSHEISSADYNAMLAQAQAQSQIQVLPPNSQYQLQKTAFTNNPHLQMYNYERHAESGDQSFAFPGGIGQDQNEPFIQEVFDLNDENLDVGNRVESKSDIQNKVSEGTVYYTSLPNRQVGETLASLHSAGKNNNVKVDDKENSKTPLEIYVPDTQEFTNFEVSSSIRHKKDGVNSADFEVSDDYIDDQTATKNEDESDGKQENQRMFGKRLKPKQKE</sequence>
<feature type="signal peptide" evidence="7">
    <location>
        <begin position="1"/>
        <end position="17"/>
    </location>
</feature>
<dbReference type="AlphaFoldDB" id="A0AAN7VRI5"/>
<dbReference type="SUPFAM" id="SSF57625">
    <property type="entry name" value="Invertebrate chitin-binding proteins"/>
    <property type="match status" value="3"/>
</dbReference>
<evidence type="ECO:0000256" key="4">
    <source>
        <dbReference type="ARBA" id="ARBA00023157"/>
    </source>
</evidence>
<feature type="domain" description="Chitin-binding type-2" evidence="8">
    <location>
        <begin position="26"/>
        <end position="86"/>
    </location>
</feature>
<dbReference type="Gene3D" id="2.170.140.10">
    <property type="entry name" value="Chitin binding domain"/>
    <property type="match status" value="3"/>
</dbReference>
<keyword evidence="3" id="KW-0677">Repeat</keyword>
<evidence type="ECO:0000256" key="5">
    <source>
        <dbReference type="ARBA" id="ARBA00023180"/>
    </source>
</evidence>
<feature type="compositionally biased region" description="Basic and acidic residues" evidence="6">
    <location>
        <begin position="717"/>
        <end position="728"/>
    </location>
</feature>
<feature type="domain" description="Chitin-binding type-2" evidence="8">
    <location>
        <begin position="96"/>
        <end position="154"/>
    </location>
</feature>
<feature type="compositionally biased region" description="Basic residues" evidence="6">
    <location>
        <begin position="732"/>
        <end position="742"/>
    </location>
</feature>
<comment type="caution">
    <text evidence="9">The sequence shown here is derived from an EMBL/GenBank/DDBJ whole genome shotgun (WGS) entry which is preliminary data.</text>
</comment>
<evidence type="ECO:0000256" key="6">
    <source>
        <dbReference type="SAM" id="MobiDB-lite"/>
    </source>
</evidence>
<dbReference type="PANTHER" id="PTHR23301">
    <property type="entry name" value="CHITIN BINDING PERITROPHIN-A"/>
    <property type="match status" value="1"/>
</dbReference>
<organism evidence="9 10">
    <name type="scientific">Pyrocoelia pectoralis</name>
    <dbReference type="NCBI Taxonomy" id="417401"/>
    <lineage>
        <taxon>Eukaryota</taxon>
        <taxon>Metazoa</taxon>
        <taxon>Ecdysozoa</taxon>
        <taxon>Arthropoda</taxon>
        <taxon>Hexapoda</taxon>
        <taxon>Insecta</taxon>
        <taxon>Pterygota</taxon>
        <taxon>Neoptera</taxon>
        <taxon>Endopterygota</taxon>
        <taxon>Coleoptera</taxon>
        <taxon>Polyphaga</taxon>
        <taxon>Elateriformia</taxon>
        <taxon>Elateroidea</taxon>
        <taxon>Lampyridae</taxon>
        <taxon>Lampyrinae</taxon>
        <taxon>Pyrocoelia</taxon>
    </lineage>
</organism>
<dbReference type="InterPro" id="IPR036508">
    <property type="entry name" value="Chitin-bd_dom_sf"/>
</dbReference>
<evidence type="ECO:0000313" key="10">
    <source>
        <dbReference type="Proteomes" id="UP001329430"/>
    </source>
</evidence>
<evidence type="ECO:0000256" key="3">
    <source>
        <dbReference type="ARBA" id="ARBA00022737"/>
    </source>
</evidence>
<gene>
    <name evidence="9" type="ORF">RI129_000480</name>
</gene>
<feature type="region of interest" description="Disordered" evidence="6">
    <location>
        <begin position="249"/>
        <end position="280"/>
    </location>
</feature>
<evidence type="ECO:0000256" key="2">
    <source>
        <dbReference type="ARBA" id="ARBA00022729"/>
    </source>
</evidence>
<keyword evidence="2 7" id="KW-0732">Signal</keyword>
<proteinExistence type="predicted"/>
<feature type="region of interest" description="Disordered" evidence="6">
    <location>
        <begin position="693"/>
        <end position="742"/>
    </location>
</feature>
<dbReference type="GO" id="GO:0005576">
    <property type="term" value="C:extracellular region"/>
    <property type="evidence" value="ECO:0007669"/>
    <property type="project" value="InterPro"/>
</dbReference>
<dbReference type="InterPro" id="IPR002557">
    <property type="entry name" value="Chitin-bd_dom"/>
</dbReference>
<keyword evidence="5" id="KW-0325">Glycoprotein</keyword>
<name>A0AAN7VRI5_9COLE</name>
<dbReference type="EMBL" id="JAVRBK010000001">
    <property type="protein sequence ID" value="KAK5649451.1"/>
    <property type="molecule type" value="Genomic_DNA"/>
</dbReference>
<feature type="chain" id="PRO_5042814937" description="Chitin-binding type-2 domain-containing protein" evidence="7">
    <location>
        <begin position="18"/>
        <end position="742"/>
    </location>
</feature>
<keyword evidence="10" id="KW-1185">Reference proteome</keyword>
<dbReference type="PROSITE" id="PS50940">
    <property type="entry name" value="CHIT_BIND_II"/>
    <property type="match status" value="3"/>
</dbReference>
<evidence type="ECO:0000313" key="9">
    <source>
        <dbReference type="EMBL" id="KAK5649451.1"/>
    </source>
</evidence>
<evidence type="ECO:0000259" key="8">
    <source>
        <dbReference type="PROSITE" id="PS50940"/>
    </source>
</evidence>
<feature type="compositionally biased region" description="Pro residues" evidence="6">
    <location>
        <begin position="251"/>
        <end position="263"/>
    </location>
</feature>
<evidence type="ECO:0000256" key="7">
    <source>
        <dbReference type="SAM" id="SignalP"/>
    </source>
</evidence>
<dbReference type="Proteomes" id="UP001329430">
    <property type="component" value="Chromosome 1"/>
</dbReference>
<dbReference type="SMART" id="SM00494">
    <property type="entry name" value="ChtBD2"/>
    <property type="match status" value="3"/>
</dbReference>
<accession>A0AAN7VRI5</accession>
<dbReference type="GO" id="GO:0008061">
    <property type="term" value="F:chitin binding"/>
    <property type="evidence" value="ECO:0007669"/>
    <property type="project" value="UniProtKB-KW"/>
</dbReference>
<reference evidence="9 10" key="1">
    <citation type="journal article" date="2024" name="Insects">
        <title>An Improved Chromosome-Level Genome Assembly of the Firefly Pyrocoelia pectoralis.</title>
        <authorList>
            <person name="Fu X."/>
            <person name="Meyer-Rochow V.B."/>
            <person name="Ballantyne L."/>
            <person name="Zhu X."/>
        </authorList>
    </citation>
    <scope>NUCLEOTIDE SEQUENCE [LARGE SCALE GENOMIC DNA]</scope>
    <source>
        <strain evidence="9">XCY_ONT2</strain>
    </source>
</reference>
<dbReference type="PANTHER" id="PTHR23301:SF107">
    <property type="entry name" value="LD20793P"/>
    <property type="match status" value="1"/>
</dbReference>